<name>A0A8D0Y937_PIG</name>
<evidence type="ECO:0000313" key="3">
    <source>
        <dbReference type="Proteomes" id="UP000694570"/>
    </source>
</evidence>
<evidence type="ECO:0000313" key="2">
    <source>
        <dbReference type="Ensembl" id="ENSSSCP00030047825.1"/>
    </source>
</evidence>
<dbReference type="Ensembl" id="ENSSSCT00030103516.1">
    <property type="protein sequence ID" value="ENSSSCP00030047825.1"/>
    <property type="gene ID" value="ENSSSCG00030073869.1"/>
</dbReference>
<dbReference type="Proteomes" id="UP000694570">
    <property type="component" value="Unplaced"/>
</dbReference>
<proteinExistence type="predicted"/>
<dbReference type="AlphaFoldDB" id="A0A8D0Y937"/>
<feature type="region of interest" description="Disordered" evidence="1">
    <location>
        <begin position="1"/>
        <end position="29"/>
    </location>
</feature>
<organism evidence="2 3">
    <name type="scientific">Sus scrofa</name>
    <name type="common">Pig</name>
    <dbReference type="NCBI Taxonomy" id="9823"/>
    <lineage>
        <taxon>Eukaryota</taxon>
        <taxon>Metazoa</taxon>
        <taxon>Chordata</taxon>
        <taxon>Craniata</taxon>
        <taxon>Vertebrata</taxon>
        <taxon>Euteleostomi</taxon>
        <taxon>Mammalia</taxon>
        <taxon>Eutheria</taxon>
        <taxon>Laurasiatheria</taxon>
        <taxon>Artiodactyla</taxon>
        <taxon>Suina</taxon>
        <taxon>Suidae</taxon>
        <taxon>Sus</taxon>
    </lineage>
</organism>
<accession>A0A8D0Y937</accession>
<dbReference type="PANTHER" id="PTHR31462:SF5">
    <property type="entry name" value="ENDOSOMAL_LYSOSOMAL PROTON CHANNEL TMEM175"/>
    <property type="match status" value="1"/>
</dbReference>
<protein>
    <submittedName>
        <fullName evidence="2">Transmembrane protein 175</fullName>
    </submittedName>
</protein>
<evidence type="ECO:0000256" key="1">
    <source>
        <dbReference type="SAM" id="MobiDB-lite"/>
    </source>
</evidence>
<dbReference type="PANTHER" id="PTHR31462">
    <property type="entry name" value="ENDOSOMAL/LYSOSOMAL POTASSIUM CHANNEL TMEM175"/>
    <property type="match status" value="1"/>
</dbReference>
<reference evidence="2" key="1">
    <citation type="submission" date="2025-08" db="UniProtKB">
        <authorList>
            <consortium name="Ensembl"/>
        </authorList>
    </citation>
    <scope>IDENTIFICATION</scope>
</reference>
<gene>
    <name evidence="2" type="primary">TMEM175</name>
</gene>
<sequence length="111" mass="11493">MSGPQTPEPALDRQGDCSTGSGDEGAADGIQHSHRMLSFSDALLSIIATVMILPVTHMEITPEQVLGADGSVSGGPGRPVLSSARGPWLGGTARPQPCCWPSLSLWTEAEP</sequence>